<protein>
    <submittedName>
        <fullName evidence="1">Uncharacterized protein</fullName>
    </submittedName>
</protein>
<accession>A0A8S1DX11</accession>
<evidence type="ECO:0000313" key="1">
    <source>
        <dbReference type="EMBL" id="CAB3386471.1"/>
    </source>
</evidence>
<keyword evidence="2" id="KW-1185">Reference proteome</keyword>
<evidence type="ECO:0000313" key="2">
    <source>
        <dbReference type="Proteomes" id="UP000494165"/>
    </source>
</evidence>
<comment type="caution">
    <text evidence="1">The sequence shown here is derived from an EMBL/GenBank/DDBJ whole genome shotgun (WGS) entry which is preliminary data.</text>
</comment>
<name>A0A8S1DX11_9INSE</name>
<organism evidence="1 2">
    <name type="scientific">Cloeon dipterum</name>
    <dbReference type="NCBI Taxonomy" id="197152"/>
    <lineage>
        <taxon>Eukaryota</taxon>
        <taxon>Metazoa</taxon>
        <taxon>Ecdysozoa</taxon>
        <taxon>Arthropoda</taxon>
        <taxon>Hexapoda</taxon>
        <taxon>Insecta</taxon>
        <taxon>Pterygota</taxon>
        <taxon>Palaeoptera</taxon>
        <taxon>Ephemeroptera</taxon>
        <taxon>Pisciforma</taxon>
        <taxon>Baetidae</taxon>
        <taxon>Cloeon</taxon>
    </lineage>
</organism>
<reference evidence="1 2" key="1">
    <citation type="submission" date="2020-04" db="EMBL/GenBank/DDBJ databases">
        <authorList>
            <person name="Alioto T."/>
            <person name="Alioto T."/>
            <person name="Gomez Garrido J."/>
        </authorList>
    </citation>
    <scope>NUCLEOTIDE SEQUENCE [LARGE SCALE GENOMIC DNA]</scope>
</reference>
<sequence>MQSEKLKFMVLVSIKGVVSLKKVDNTASLPTFDDVVKNKVGHDSLVVFVGDSSALFSALNKTKNDCRKISRYKSKLITILGSRKAQQSHVCQTTVKAPLEVHPPIVGSSCTPTPRSLTPSEVPVVATPIASGGQLVAASDSINDAIFDVPLLPLVMGIFEKVPIENR</sequence>
<proteinExistence type="predicted"/>
<dbReference type="AlphaFoldDB" id="A0A8S1DX11"/>
<dbReference type="EMBL" id="CADEPI010000485">
    <property type="protein sequence ID" value="CAB3386471.1"/>
    <property type="molecule type" value="Genomic_DNA"/>
</dbReference>
<dbReference type="Proteomes" id="UP000494165">
    <property type="component" value="Unassembled WGS sequence"/>
</dbReference>
<gene>
    <name evidence="1" type="ORF">CLODIP_2_CD02098</name>
</gene>